<evidence type="ECO:0000256" key="8">
    <source>
        <dbReference type="RuleBase" id="RU362053"/>
    </source>
</evidence>
<dbReference type="InterPro" id="IPR058240">
    <property type="entry name" value="rSAM_sf"/>
</dbReference>
<protein>
    <recommendedName>
        <fullName evidence="8">Pyruvate formate-lyase-activating enzyme</fullName>
        <ecNumber evidence="8">1.97.1.4</ecNumber>
    </recommendedName>
</protein>
<evidence type="ECO:0000256" key="2">
    <source>
        <dbReference type="ARBA" id="ARBA00022485"/>
    </source>
</evidence>
<dbReference type="NCBIfam" id="TIGR02493">
    <property type="entry name" value="PFLA"/>
    <property type="match status" value="1"/>
</dbReference>
<dbReference type="AlphaFoldDB" id="A0AA45C8H5"/>
<evidence type="ECO:0000313" key="11">
    <source>
        <dbReference type="Proteomes" id="UP000245921"/>
    </source>
</evidence>
<gene>
    <name evidence="10" type="ORF">C7380_103146</name>
</gene>
<dbReference type="Pfam" id="PF04055">
    <property type="entry name" value="Radical_SAM"/>
    <property type="match status" value="1"/>
</dbReference>
<name>A0AA45C8H5_9BACT</name>
<dbReference type="InterPro" id="IPR006638">
    <property type="entry name" value="Elp3/MiaA/NifB-like_rSAM"/>
</dbReference>
<keyword evidence="2 8" id="KW-0004">4Fe-4S</keyword>
<dbReference type="GO" id="GO:0043365">
    <property type="term" value="F:[formate-C-acetyltransferase]-activating enzyme activity"/>
    <property type="evidence" value="ECO:0007669"/>
    <property type="project" value="UniProtKB-UniRule"/>
</dbReference>
<evidence type="ECO:0000256" key="3">
    <source>
        <dbReference type="ARBA" id="ARBA00022691"/>
    </source>
</evidence>
<dbReference type="SUPFAM" id="SSF102114">
    <property type="entry name" value="Radical SAM enzymes"/>
    <property type="match status" value="1"/>
</dbReference>
<dbReference type="InterPro" id="IPR007197">
    <property type="entry name" value="rSAM"/>
</dbReference>
<evidence type="ECO:0000256" key="7">
    <source>
        <dbReference type="ARBA" id="ARBA00023014"/>
    </source>
</evidence>
<evidence type="ECO:0000259" key="9">
    <source>
        <dbReference type="PROSITE" id="PS51918"/>
    </source>
</evidence>
<comment type="function">
    <text evidence="8">Activation of pyruvate formate-lyase under anaerobic conditions by generation of an organic free radical, using S-adenosylmethionine and reduced flavodoxin as cosubstrates to produce 5'-deoxy-adenosine.</text>
</comment>
<dbReference type="Proteomes" id="UP000245921">
    <property type="component" value="Unassembled WGS sequence"/>
</dbReference>
<dbReference type="Gene3D" id="3.20.20.70">
    <property type="entry name" value="Aldolase class I"/>
    <property type="match status" value="1"/>
</dbReference>
<feature type="domain" description="Radical SAM core" evidence="9">
    <location>
        <begin position="17"/>
        <end position="237"/>
    </location>
</feature>
<accession>A0AA45C8H5</accession>
<comment type="caution">
    <text evidence="10">The sequence shown here is derived from an EMBL/GenBank/DDBJ whole genome shotgun (WGS) entry which is preliminary data.</text>
</comment>
<comment type="similarity">
    <text evidence="1 8">Belongs to the organic radical-activating enzymes family.</text>
</comment>
<keyword evidence="10" id="KW-0456">Lyase</keyword>
<dbReference type="GO" id="GO:0051539">
    <property type="term" value="F:4 iron, 4 sulfur cluster binding"/>
    <property type="evidence" value="ECO:0007669"/>
    <property type="project" value="UniProtKB-UniRule"/>
</dbReference>
<evidence type="ECO:0000256" key="6">
    <source>
        <dbReference type="ARBA" id="ARBA00023004"/>
    </source>
</evidence>
<proteinExistence type="inferred from homology"/>
<dbReference type="SFLD" id="SFLDS00029">
    <property type="entry name" value="Radical_SAM"/>
    <property type="match status" value="1"/>
</dbReference>
<keyword evidence="3 8" id="KW-0949">S-adenosyl-L-methionine</keyword>
<keyword evidence="8" id="KW-0963">Cytoplasm</keyword>
<dbReference type="EC" id="1.97.1.4" evidence="8"/>
<evidence type="ECO:0000256" key="1">
    <source>
        <dbReference type="ARBA" id="ARBA00009777"/>
    </source>
</evidence>
<evidence type="ECO:0000256" key="4">
    <source>
        <dbReference type="ARBA" id="ARBA00022723"/>
    </source>
</evidence>
<evidence type="ECO:0000256" key="5">
    <source>
        <dbReference type="ARBA" id="ARBA00023002"/>
    </source>
</evidence>
<dbReference type="GO" id="GO:0005737">
    <property type="term" value="C:cytoplasm"/>
    <property type="evidence" value="ECO:0007669"/>
    <property type="project" value="UniProtKB-SubCell"/>
</dbReference>
<dbReference type="CDD" id="cd01335">
    <property type="entry name" value="Radical_SAM"/>
    <property type="match status" value="1"/>
</dbReference>
<comment type="catalytic activity">
    <reaction evidence="8">
        <text>glycyl-[formate C-acetyltransferase] + reduced [flavodoxin] + S-adenosyl-L-methionine = glycin-2-yl radical-[formate C-acetyltransferase] + semiquinone [flavodoxin] + 5'-deoxyadenosine + L-methionine + H(+)</text>
        <dbReference type="Rhea" id="RHEA:19225"/>
        <dbReference type="Rhea" id="RHEA-COMP:10622"/>
        <dbReference type="Rhea" id="RHEA-COMP:12190"/>
        <dbReference type="Rhea" id="RHEA-COMP:12191"/>
        <dbReference type="Rhea" id="RHEA-COMP:14480"/>
        <dbReference type="ChEBI" id="CHEBI:15378"/>
        <dbReference type="ChEBI" id="CHEBI:17319"/>
        <dbReference type="ChEBI" id="CHEBI:29947"/>
        <dbReference type="ChEBI" id="CHEBI:32722"/>
        <dbReference type="ChEBI" id="CHEBI:57618"/>
        <dbReference type="ChEBI" id="CHEBI:57844"/>
        <dbReference type="ChEBI" id="CHEBI:59789"/>
        <dbReference type="ChEBI" id="CHEBI:140311"/>
        <dbReference type="EC" id="1.97.1.4"/>
    </reaction>
</comment>
<dbReference type="RefSeq" id="WP_109604083.1">
    <property type="nucleotide sequence ID" value="NZ_QGGI01000003.1"/>
</dbReference>
<keyword evidence="6 8" id="KW-0408">Iron</keyword>
<dbReference type="GO" id="GO:0016829">
    <property type="term" value="F:lyase activity"/>
    <property type="evidence" value="ECO:0007669"/>
    <property type="project" value="UniProtKB-KW"/>
</dbReference>
<dbReference type="InterPro" id="IPR012838">
    <property type="entry name" value="PFL1_activating"/>
</dbReference>
<keyword evidence="10" id="KW-0670">Pyruvate</keyword>
<dbReference type="SMART" id="SM00729">
    <property type="entry name" value="Elp3"/>
    <property type="match status" value="1"/>
</dbReference>
<dbReference type="GO" id="GO:0046872">
    <property type="term" value="F:metal ion binding"/>
    <property type="evidence" value="ECO:0007669"/>
    <property type="project" value="UniProtKB-UniRule"/>
</dbReference>
<dbReference type="PANTHER" id="PTHR30352:SF5">
    <property type="entry name" value="PYRUVATE FORMATE-LYASE 1-ACTIVATING ENZYME"/>
    <property type="match status" value="1"/>
</dbReference>
<reference evidence="10 11" key="1">
    <citation type="submission" date="2018-05" db="EMBL/GenBank/DDBJ databases">
        <title>Genomic Encyclopedia of Type Strains, Phase IV (KMG-IV): sequencing the most valuable type-strain genomes for metagenomic binning, comparative biology and taxonomic classification.</title>
        <authorList>
            <person name="Goeker M."/>
        </authorList>
    </citation>
    <scope>NUCLEOTIDE SEQUENCE [LARGE SCALE GENOMIC DNA]</scope>
    <source>
        <strain evidence="10 11">DSM 24906</strain>
    </source>
</reference>
<dbReference type="InterPro" id="IPR013785">
    <property type="entry name" value="Aldolase_TIM"/>
</dbReference>
<keyword evidence="5 8" id="KW-0560">Oxidoreductase</keyword>
<keyword evidence="4 8" id="KW-0479">Metal-binding</keyword>
<dbReference type="PROSITE" id="PS51918">
    <property type="entry name" value="RADICAL_SAM"/>
    <property type="match status" value="1"/>
</dbReference>
<dbReference type="SFLD" id="SFLDG01067">
    <property type="entry name" value="SPASM/twitch_domain_containing"/>
    <property type="match status" value="1"/>
</dbReference>
<dbReference type="PANTHER" id="PTHR30352">
    <property type="entry name" value="PYRUVATE FORMATE-LYASE-ACTIVATING ENZYME"/>
    <property type="match status" value="1"/>
</dbReference>
<dbReference type="PROSITE" id="PS01087">
    <property type="entry name" value="RADICAL_ACTIVATING"/>
    <property type="match status" value="1"/>
</dbReference>
<sequence>MNRLIGELHSFESCGTVDGPGLRFVIFMQGCPLRCKFCHNPDTWNIKEAKYHRSPEFVVNHVLKYKSFIKNGGVTITGGEPFMQIDFLKEILKRFKQEGLHTAVDTSGYIFNDKVKDVLKYVDLVLLDIKAIDEKIYKNITGVELKPTLEFAKYLSEINKPTWIRHVLVPTLNDKESLLNDLADFIKELKNVEKVEILPFHKMGEYKWQNLGLKYELSDVLPPDNNKLRKVKDIFISKGIIV</sequence>
<keyword evidence="7 8" id="KW-0411">Iron-sulfur</keyword>
<comment type="cofactor">
    <cofactor evidence="8">
        <name>[4Fe-4S] cluster</name>
        <dbReference type="ChEBI" id="CHEBI:49883"/>
    </cofactor>
    <text evidence="8">Binds 1 [4Fe-4S] cluster. The cluster is coordinated with 3 cysteines and an exchangeable S-adenosyl-L-methionine.</text>
</comment>
<evidence type="ECO:0000313" key="10">
    <source>
        <dbReference type="EMBL" id="PWJ95967.1"/>
    </source>
</evidence>
<dbReference type="EMBL" id="QGGI01000003">
    <property type="protein sequence ID" value="PWJ95967.1"/>
    <property type="molecule type" value="Genomic_DNA"/>
</dbReference>
<comment type="subcellular location">
    <subcellularLocation>
        <location evidence="8">Cytoplasm</location>
    </subcellularLocation>
</comment>
<dbReference type="InterPro" id="IPR034457">
    <property type="entry name" value="Organic_radical-activating"/>
</dbReference>
<organism evidence="10 11">
    <name type="scientific">Oceanotoga teriensis</name>
    <dbReference type="NCBI Taxonomy" id="515440"/>
    <lineage>
        <taxon>Bacteria</taxon>
        <taxon>Thermotogati</taxon>
        <taxon>Thermotogota</taxon>
        <taxon>Thermotogae</taxon>
        <taxon>Petrotogales</taxon>
        <taxon>Petrotogaceae</taxon>
        <taxon>Oceanotoga</taxon>
    </lineage>
</organism>
<dbReference type="SFLD" id="SFLDG01066">
    <property type="entry name" value="organic_radical-activating_enz"/>
    <property type="match status" value="1"/>
</dbReference>
<keyword evidence="11" id="KW-1185">Reference proteome</keyword>
<dbReference type="InterPro" id="IPR001989">
    <property type="entry name" value="Radical_activat_CS"/>
</dbReference>